<dbReference type="AlphaFoldDB" id="A0A8T1U3K0"/>
<dbReference type="Proteomes" id="UP000688947">
    <property type="component" value="Unassembled WGS sequence"/>
</dbReference>
<dbReference type="EMBL" id="JAENGZ010001025">
    <property type="protein sequence ID" value="KAG6951344.1"/>
    <property type="molecule type" value="Genomic_DNA"/>
</dbReference>
<name>A0A8T1U3K0_9STRA</name>
<accession>A0A8T1U3K0</accession>
<sequence>MRIAAKEEAPHSASWLVVSPCRRRGCRSTDSASLRIRQAATQVFIQEAIARAASRHLLHVLPRRRSQ</sequence>
<comment type="caution">
    <text evidence="1">The sequence shown here is derived from an EMBL/GenBank/DDBJ whole genome shotgun (WGS) entry which is preliminary data.</text>
</comment>
<protein>
    <submittedName>
        <fullName evidence="1">Uncharacterized protein</fullName>
    </submittedName>
</protein>
<evidence type="ECO:0000313" key="1">
    <source>
        <dbReference type="EMBL" id="KAG6951344.1"/>
    </source>
</evidence>
<organism evidence="1 2">
    <name type="scientific">Phytophthora cactorum</name>
    <dbReference type="NCBI Taxonomy" id="29920"/>
    <lineage>
        <taxon>Eukaryota</taxon>
        <taxon>Sar</taxon>
        <taxon>Stramenopiles</taxon>
        <taxon>Oomycota</taxon>
        <taxon>Peronosporomycetes</taxon>
        <taxon>Peronosporales</taxon>
        <taxon>Peronosporaceae</taxon>
        <taxon>Phytophthora</taxon>
    </lineage>
</organism>
<evidence type="ECO:0000313" key="2">
    <source>
        <dbReference type="Proteomes" id="UP000688947"/>
    </source>
</evidence>
<gene>
    <name evidence="1" type="ORF">JG687_00013674</name>
</gene>
<proteinExistence type="predicted"/>
<reference evidence="1" key="1">
    <citation type="submission" date="2021-01" db="EMBL/GenBank/DDBJ databases">
        <title>Phytophthora aleatoria, a newly-described species from Pinus radiata is distinct from Phytophthora cactorum isolates based on comparative genomics.</title>
        <authorList>
            <person name="Mcdougal R."/>
            <person name="Panda P."/>
            <person name="Williams N."/>
            <person name="Studholme D.J."/>
        </authorList>
    </citation>
    <scope>NUCLEOTIDE SEQUENCE</scope>
    <source>
        <strain evidence="1">NZFS 3830</strain>
    </source>
</reference>